<sequence>LSPQTYRPRQLGILENVQSGTGTWFLGHPSFKRWLYGDVEVLWCPGISGAGKTCLMSLVIDHLERQNAAPGNVWAYIYCDYSRRQEQAPAALLSSMLQQVVQRRTTKALPAEVLSLHQGHKKHGTRPTLAQVTATLRALTAPLATFHVVVDALDECTESEEDALRFISAVRSLGSSVKLLCTSRFSSIFGNYFDSAVKLEISAQSGDIGIFLESQLQARTVLMSIVTPSAAQHPCSAHILPPITNTHFPRSYHRTRSLKGGIKKEFRHISEVRQSACVKVPRLNA</sequence>
<proteinExistence type="predicted"/>
<keyword evidence="4" id="KW-1185">Reference proteome</keyword>
<dbReference type="Pfam" id="PF24883">
    <property type="entry name" value="NPHP3_N"/>
    <property type="match status" value="1"/>
</dbReference>
<dbReference type="Proteomes" id="UP001273166">
    <property type="component" value="Unassembled WGS sequence"/>
</dbReference>
<feature type="domain" description="Nephrocystin 3-like N-terminal" evidence="2">
    <location>
        <begin position="20"/>
        <end position="184"/>
    </location>
</feature>
<evidence type="ECO:0000313" key="4">
    <source>
        <dbReference type="Proteomes" id="UP001273166"/>
    </source>
</evidence>
<comment type="caution">
    <text evidence="3">The sequence shown here is derived from an EMBL/GenBank/DDBJ whole genome shotgun (WGS) entry which is preliminary data.</text>
</comment>
<evidence type="ECO:0000256" key="1">
    <source>
        <dbReference type="ARBA" id="ARBA00022737"/>
    </source>
</evidence>
<dbReference type="AlphaFoldDB" id="A0AAJ0GS24"/>
<keyword evidence="1" id="KW-0677">Repeat</keyword>
<organism evidence="3 4">
    <name type="scientific">Chaetomium strumarium</name>
    <dbReference type="NCBI Taxonomy" id="1170767"/>
    <lineage>
        <taxon>Eukaryota</taxon>
        <taxon>Fungi</taxon>
        <taxon>Dikarya</taxon>
        <taxon>Ascomycota</taxon>
        <taxon>Pezizomycotina</taxon>
        <taxon>Sordariomycetes</taxon>
        <taxon>Sordariomycetidae</taxon>
        <taxon>Sordariales</taxon>
        <taxon>Chaetomiaceae</taxon>
        <taxon>Chaetomium</taxon>
    </lineage>
</organism>
<evidence type="ECO:0000259" key="2">
    <source>
        <dbReference type="Pfam" id="PF24883"/>
    </source>
</evidence>
<dbReference type="PANTHER" id="PTHR10039">
    <property type="entry name" value="AMELOGENIN"/>
    <property type="match status" value="1"/>
</dbReference>
<gene>
    <name evidence="3" type="ORF">B0T15DRAFT_396946</name>
</gene>
<dbReference type="RefSeq" id="XP_062720856.1">
    <property type="nucleotide sequence ID" value="XM_062864871.1"/>
</dbReference>
<dbReference type="EMBL" id="JAUDZG010000004">
    <property type="protein sequence ID" value="KAK3305076.1"/>
    <property type="molecule type" value="Genomic_DNA"/>
</dbReference>
<name>A0AAJ0GS24_9PEZI</name>
<reference evidence="3" key="1">
    <citation type="journal article" date="2023" name="Mol. Phylogenet. Evol.">
        <title>Genome-scale phylogeny and comparative genomics of the fungal order Sordariales.</title>
        <authorList>
            <person name="Hensen N."/>
            <person name="Bonometti L."/>
            <person name="Westerberg I."/>
            <person name="Brannstrom I.O."/>
            <person name="Guillou S."/>
            <person name="Cros-Aarteil S."/>
            <person name="Calhoun S."/>
            <person name="Haridas S."/>
            <person name="Kuo A."/>
            <person name="Mondo S."/>
            <person name="Pangilinan J."/>
            <person name="Riley R."/>
            <person name="LaButti K."/>
            <person name="Andreopoulos B."/>
            <person name="Lipzen A."/>
            <person name="Chen C."/>
            <person name="Yan M."/>
            <person name="Daum C."/>
            <person name="Ng V."/>
            <person name="Clum A."/>
            <person name="Steindorff A."/>
            <person name="Ohm R.A."/>
            <person name="Martin F."/>
            <person name="Silar P."/>
            <person name="Natvig D.O."/>
            <person name="Lalanne C."/>
            <person name="Gautier V."/>
            <person name="Ament-Velasquez S.L."/>
            <person name="Kruys A."/>
            <person name="Hutchinson M.I."/>
            <person name="Powell A.J."/>
            <person name="Barry K."/>
            <person name="Miller A.N."/>
            <person name="Grigoriev I.V."/>
            <person name="Debuchy R."/>
            <person name="Gladieux P."/>
            <person name="Hiltunen Thoren M."/>
            <person name="Johannesson H."/>
        </authorList>
    </citation>
    <scope>NUCLEOTIDE SEQUENCE</scope>
    <source>
        <strain evidence="3">CBS 333.67</strain>
    </source>
</reference>
<feature type="non-terminal residue" evidence="3">
    <location>
        <position position="1"/>
    </location>
</feature>
<reference evidence="3" key="2">
    <citation type="submission" date="2023-06" db="EMBL/GenBank/DDBJ databases">
        <authorList>
            <consortium name="Lawrence Berkeley National Laboratory"/>
            <person name="Mondo S.J."/>
            <person name="Hensen N."/>
            <person name="Bonometti L."/>
            <person name="Westerberg I."/>
            <person name="Brannstrom I.O."/>
            <person name="Guillou S."/>
            <person name="Cros-Aarteil S."/>
            <person name="Calhoun S."/>
            <person name="Haridas S."/>
            <person name="Kuo A."/>
            <person name="Pangilinan J."/>
            <person name="Riley R."/>
            <person name="Labutti K."/>
            <person name="Andreopoulos B."/>
            <person name="Lipzen A."/>
            <person name="Chen C."/>
            <person name="Yanf M."/>
            <person name="Daum C."/>
            <person name="Ng V."/>
            <person name="Clum A."/>
            <person name="Steindorff A."/>
            <person name="Ohm R."/>
            <person name="Martin F."/>
            <person name="Silar P."/>
            <person name="Natvig D."/>
            <person name="Lalanne C."/>
            <person name="Gautier V."/>
            <person name="Ament-Velasquez S.L."/>
            <person name="Kruys A."/>
            <person name="Hutchinson M.I."/>
            <person name="Powell A.J."/>
            <person name="Barry K."/>
            <person name="Miller A.N."/>
            <person name="Grigoriev I.V."/>
            <person name="Debuchy R."/>
            <person name="Gladieux P."/>
            <person name="Thoren M.H."/>
            <person name="Johannesson H."/>
        </authorList>
    </citation>
    <scope>NUCLEOTIDE SEQUENCE</scope>
    <source>
        <strain evidence="3">CBS 333.67</strain>
    </source>
</reference>
<dbReference type="InterPro" id="IPR027417">
    <property type="entry name" value="P-loop_NTPase"/>
</dbReference>
<dbReference type="Gene3D" id="3.40.50.300">
    <property type="entry name" value="P-loop containing nucleotide triphosphate hydrolases"/>
    <property type="match status" value="1"/>
</dbReference>
<dbReference type="InterPro" id="IPR056884">
    <property type="entry name" value="NPHP3-like_N"/>
</dbReference>
<accession>A0AAJ0GS24</accession>
<evidence type="ECO:0000313" key="3">
    <source>
        <dbReference type="EMBL" id="KAK3305076.1"/>
    </source>
</evidence>
<dbReference type="PANTHER" id="PTHR10039:SF15">
    <property type="entry name" value="NACHT DOMAIN-CONTAINING PROTEIN"/>
    <property type="match status" value="1"/>
</dbReference>
<dbReference type="GeneID" id="87883700"/>
<protein>
    <recommendedName>
        <fullName evidence="2">Nephrocystin 3-like N-terminal domain-containing protein</fullName>
    </recommendedName>
</protein>